<dbReference type="GO" id="GO:0003677">
    <property type="term" value="F:DNA binding"/>
    <property type="evidence" value="ECO:0007669"/>
    <property type="project" value="InterPro"/>
</dbReference>
<dbReference type="Proteomes" id="UP000199529">
    <property type="component" value="Unassembled WGS sequence"/>
</dbReference>
<dbReference type="PROSITE" id="PS50943">
    <property type="entry name" value="HTH_CROC1"/>
    <property type="match status" value="1"/>
</dbReference>
<accession>A0A1H2XKW2</accession>
<dbReference type="Gene3D" id="1.10.260.40">
    <property type="entry name" value="lambda repressor-like DNA-binding domains"/>
    <property type="match status" value="1"/>
</dbReference>
<dbReference type="STRING" id="418495.SAMN05216215_1006124"/>
<dbReference type="SUPFAM" id="SSF47413">
    <property type="entry name" value="lambda repressor-like DNA-binding domains"/>
    <property type="match status" value="1"/>
</dbReference>
<dbReference type="Pfam" id="PF13560">
    <property type="entry name" value="HTH_31"/>
    <property type="match status" value="1"/>
</dbReference>
<dbReference type="CDD" id="cd00093">
    <property type="entry name" value="HTH_XRE"/>
    <property type="match status" value="1"/>
</dbReference>
<sequence length="111" mass="12029">MSDRAPSECSTYNYTDISITAMVRVPLNEQERQRGELLGQALREARGARSMVEVAAASGISTETLRKIEKGRIPTPAFFTVAAVADAVGLSLDELRKDVAATQEAQQRMSA</sequence>
<reference evidence="3" key="1">
    <citation type="submission" date="2016-10" db="EMBL/GenBank/DDBJ databases">
        <authorList>
            <person name="Varghese N."/>
            <person name="Submissions S."/>
        </authorList>
    </citation>
    <scope>NUCLEOTIDE SEQUENCE [LARGE SCALE GENOMIC DNA]</scope>
    <source>
        <strain evidence="3">CGMCC 4.3530</strain>
    </source>
</reference>
<feature type="domain" description="HTH cro/C1-type" evidence="1">
    <location>
        <begin position="42"/>
        <end position="95"/>
    </location>
</feature>
<evidence type="ECO:0000313" key="3">
    <source>
        <dbReference type="Proteomes" id="UP000199529"/>
    </source>
</evidence>
<dbReference type="InterPro" id="IPR001387">
    <property type="entry name" value="Cro/C1-type_HTH"/>
</dbReference>
<gene>
    <name evidence="2" type="ORF">SAMN05216215_1006124</name>
</gene>
<protein>
    <submittedName>
        <fullName evidence="2">Helix-turn-helix domain-containing protein</fullName>
    </submittedName>
</protein>
<dbReference type="EMBL" id="FNOK01000006">
    <property type="protein sequence ID" value="SDW93485.1"/>
    <property type="molecule type" value="Genomic_DNA"/>
</dbReference>
<evidence type="ECO:0000313" key="2">
    <source>
        <dbReference type="EMBL" id="SDW93485.1"/>
    </source>
</evidence>
<organism evidence="2 3">
    <name type="scientific">Saccharopolyspora shandongensis</name>
    <dbReference type="NCBI Taxonomy" id="418495"/>
    <lineage>
        <taxon>Bacteria</taxon>
        <taxon>Bacillati</taxon>
        <taxon>Actinomycetota</taxon>
        <taxon>Actinomycetes</taxon>
        <taxon>Pseudonocardiales</taxon>
        <taxon>Pseudonocardiaceae</taxon>
        <taxon>Saccharopolyspora</taxon>
    </lineage>
</organism>
<keyword evidence="3" id="KW-1185">Reference proteome</keyword>
<proteinExistence type="predicted"/>
<evidence type="ECO:0000259" key="1">
    <source>
        <dbReference type="PROSITE" id="PS50943"/>
    </source>
</evidence>
<name>A0A1H2XKW2_9PSEU</name>
<dbReference type="AlphaFoldDB" id="A0A1H2XKW2"/>
<dbReference type="SMART" id="SM00530">
    <property type="entry name" value="HTH_XRE"/>
    <property type="match status" value="1"/>
</dbReference>
<dbReference type="InterPro" id="IPR010982">
    <property type="entry name" value="Lambda_DNA-bd_dom_sf"/>
</dbReference>